<feature type="compositionally biased region" description="Polar residues" evidence="1">
    <location>
        <begin position="65"/>
        <end position="77"/>
    </location>
</feature>
<evidence type="ECO:0000313" key="5">
    <source>
        <dbReference type="Proteomes" id="UP000005087"/>
    </source>
</evidence>
<protein>
    <submittedName>
        <fullName evidence="4">Uncharacterized protein</fullName>
    </submittedName>
</protein>
<dbReference type="AlphaFoldDB" id="I1D0E5"/>
<evidence type="ECO:0000256" key="3">
    <source>
        <dbReference type="SAM" id="SignalP"/>
    </source>
</evidence>
<gene>
    <name evidence="4" type="ORF">SacglDRAFT_01497</name>
</gene>
<reference evidence="5" key="2">
    <citation type="submission" date="2012-01" db="EMBL/GenBank/DDBJ databases">
        <title>Noncontiguous Finished sequence of chromosome of Saccharomonospora glauca K62.</title>
        <authorList>
            <consortium name="US DOE Joint Genome Institute"/>
            <person name="Lucas S."/>
            <person name="Han J."/>
            <person name="Lapidus A."/>
            <person name="Cheng J.-F."/>
            <person name="Goodwin L."/>
            <person name="Pitluck S."/>
            <person name="Peters L."/>
            <person name="Mikhailova N."/>
            <person name="Held B."/>
            <person name="Detter J.C."/>
            <person name="Han C."/>
            <person name="Tapia R."/>
            <person name="Land M."/>
            <person name="Hauser L."/>
            <person name="Kyrpides N."/>
            <person name="Ivanova N."/>
            <person name="Pagani I."/>
            <person name="Brambilla E.-M."/>
            <person name="Klenk H.-P."/>
            <person name="Woyke T."/>
        </authorList>
    </citation>
    <scope>NUCLEOTIDE SEQUENCE [LARGE SCALE GENOMIC DNA]</scope>
    <source>
        <strain evidence="5">K62</strain>
    </source>
</reference>
<organism evidence="4 5">
    <name type="scientific">Saccharomonospora glauca K62</name>
    <dbReference type="NCBI Taxonomy" id="928724"/>
    <lineage>
        <taxon>Bacteria</taxon>
        <taxon>Bacillati</taxon>
        <taxon>Actinomycetota</taxon>
        <taxon>Actinomycetes</taxon>
        <taxon>Pseudonocardiales</taxon>
        <taxon>Pseudonocardiaceae</taxon>
        <taxon>Saccharomonospora</taxon>
    </lineage>
</organism>
<dbReference type="OrthoDB" id="3595877at2"/>
<evidence type="ECO:0000313" key="4">
    <source>
        <dbReference type="EMBL" id="EIE98419.1"/>
    </source>
</evidence>
<accession>I1D0E5</accession>
<dbReference type="STRING" id="928724.SacglDRAFT_01497"/>
<feature type="region of interest" description="Disordered" evidence="1">
    <location>
        <begin position="172"/>
        <end position="192"/>
    </location>
</feature>
<feature type="transmembrane region" description="Helical" evidence="2">
    <location>
        <begin position="348"/>
        <end position="368"/>
    </location>
</feature>
<feature type="region of interest" description="Disordered" evidence="1">
    <location>
        <begin position="248"/>
        <end position="279"/>
    </location>
</feature>
<dbReference type="Proteomes" id="UP000005087">
    <property type="component" value="Chromosome"/>
</dbReference>
<dbReference type="EMBL" id="CM001484">
    <property type="protein sequence ID" value="EIE98419.1"/>
    <property type="molecule type" value="Genomic_DNA"/>
</dbReference>
<reference evidence="4 5" key="1">
    <citation type="submission" date="2011-09" db="EMBL/GenBank/DDBJ databases">
        <authorList>
            <consortium name="US DOE Joint Genome Institute (JGI-PGF)"/>
            <person name="Lucas S."/>
            <person name="Han J."/>
            <person name="Lapidus A."/>
            <person name="Cheng J.-F."/>
            <person name="Goodwin L."/>
            <person name="Pitluck S."/>
            <person name="Peters L."/>
            <person name="Land M.L."/>
            <person name="Hauser L."/>
            <person name="Brambilla E."/>
            <person name="Klenk H.-P."/>
            <person name="Woyke T.J."/>
        </authorList>
    </citation>
    <scope>NUCLEOTIDE SEQUENCE [LARGE SCALE GENOMIC DNA]</scope>
    <source>
        <strain evidence="4 5">K62</strain>
    </source>
</reference>
<dbReference type="RefSeq" id="WP_005463093.1">
    <property type="nucleotide sequence ID" value="NZ_CM001484.1"/>
</dbReference>
<dbReference type="eggNOG" id="ENOG5033TJJ">
    <property type="taxonomic scope" value="Bacteria"/>
</dbReference>
<name>I1D0E5_9PSEU</name>
<dbReference type="HOGENOM" id="CLU_752034_0_0_11"/>
<keyword evidence="2" id="KW-0812">Transmembrane</keyword>
<sequence length="378" mass="38715">MSRVVARSSAVVVATALTVLASGAATPVAALPGPVDPETGPVAFANVASMAVTDDGYGRPGGSVVTETQRSPLTTGVSRLGSERSALPGSEGERAAVGPNYLLDIDDHDVFARLGDDGVPEASARADFVLTDLAADAPVLVFERATTSATCASATEPESSASASRLSVIDPDGALRPVPLPEPGDEVSKRDLPFGAPVEIGEDETATSDLRIRPVTDFDQLLRQQQWRDGEVTASSGWLVEIETHVRPKDGSRSELPVPEEISEGASPEAPEAGDGEQHSVRTVETTLVLGGVSCSVPRDFGRAGGGGEAEPAAPPSVPVTIPAGVGAPDERIVRAAGDTDDARSATVWGTALVAGGGLLGLAAVWLARKARSTRVRP</sequence>
<keyword evidence="5" id="KW-1185">Reference proteome</keyword>
<keyword evidence="2" id="KW-0472">Membrane</keyword>
<evidence type="ECO:0000256" key="1">
    <source>
        <dbReference type="SAM" id="MobiDB-lite"/>
    </source>
</evidence>
<keyword evidence="2" id="KW-1133">Transmembrane helix</keyword>
<feature type="region of interest" description="Disordered" evidence="1">
    <location>
        <begin position="56"/>
        <end position="93"/>
    </location>
</feature>
<evidence type="ECO:0000256" key="2">
    <source>
        <dbReference type="SAM" id="Phobius"/>
    </source>
</evidence>
<feature type="chain" id="PRO_5038805799" evidence="3">
    <location>
        <begin position="25"/>
        <end position="378"/>
    </location>
</feature>
<keyword evidence="3" id="KW-0732">Signal</keyword>
<proteinExistence type="predicted"/>
<feature type="signal peptide" evidence="3">
    <location>
        <begin position="1"/>
        <end position="24"/>
    </location>
</feature>